<dbReference type="Proteomes" id="UP000574133">
    <property type="component" value="Unassembled WGS sequence"/>
</dbReference>
<keyword evidence="9" id="KW-1185">Reference proteome</keyword>
<dbReference type="InterPro" id="IPR029045">
    <property type="entry name" value="ClpP/crotonase-like_dom_sf"/>
</dbReference>
<accession>A0A841TF39</accession>
<feature type="domain" description="PDZ" evidence="7">
    <location>
        <begin position="92"/>
        <end position="147"/>
    </location>
</feature>
<evidence type="ECO:0000256" key="5">
    <source>
        <dbReference type="RuleBase" id="RU004404"/>
    </source>
</evidence>
<dbReference type="InterPro" id="IPR036034">
    <property type="entry name" value="PDZ_sf"/>
</dbReference>
<dbReference type="NCBIfam" id="TIGR00225">
    <property type="entry name" value="prc"/>
    <property type="match status" value="1"/>
</dbReference>
<keyword evidence="6" id="KW-0732">Signal</keyword>
<evidence type="ECO:0000256" key="1">
    <source>
        <dbReference type="ARBA" id="ARBA00009179"/>
    </source>
</evidence>
<reference evidence="8 9" key="1">
    <citation type="submission" date="2020-08" db="EMBL/GenBank/DDBJ databases">
        <title>Cohnella phylogeny.</title>
        <authorList>
            <person name="Dunlap C."/>
        </authorList>
    </citation>
    <scope>NUCLEOTIDE SEQUENCE [LARGE SCALE GENOMIC DNA]</scope>
    <source>
        <strain evidence="8 9">DSM 103658</strain>
    </source>
</reference>
<proteinExistence type="inferred from homology"/>
<comment type="similarity">
    <text evidence="1 5">Belongs to the peptidase S41A family.</text>
</comment>
<name>A0A841TF39_9BACL</name>
<feature type="signal peptide" evidence="6">
    <location>
        <begin position="1"/>
        <end position="29"/>
    </location>
</feature>
<dbReference type="Gene3D" id="3.30.750.44">
    <property type="match status" value="1"/>
</dbReference>
<dbReference type="GO" id="GO:0004175">
    <property type="term" value="F:endopeptidase activity"/>
    <property type="evidence" value="ECO:0007669"/>
    <property type="project" value="TreeGrafter"/>
</dbReference>
<keyword evidence="4 5" id="KW-0720">Serine protease</keyword>
<dbReference type="SUPFAM" id="SSF52096">
    <property type="entry name" value="ClpP/crotonase"/>
    <property type="match status" value="1"/>
</dbReference>
<dbReference type="GO" id="GO:0006508">
    <property type="term" value="P:proteolysis"/>
    <property type="evidence" value="ECO:0007669"/>
    <property type="project" value="UniProtKB-KW"/>
</dbReference>
<feature type="chain" id="PRO_5032471262" evidence="6">
    <location>
        <begin position="30"/>
        <end position="473"/>
    </location>
</feature>
<evidence type="ECO:0000256" key="4">
    <source>
        <dbReference type="ARBA" id="ARBA00022825"/>
    </source>
</evidence>
<dbReference type="CDD" id="cd06782">
    <property type="entry name" value="cpPDZ_CPP-like"/>
    <property type="match status" value="1"/>
</dbReference>
<dbReference type="GO" id="GO:0007165">
    <property type="term" value="P:signal transduction"/>
    <property type="evidence" value="ECO:0007669"/>
    <property type="project" value="TreeGrafter"/>
</dbReference>
<dbReference type="SUPFAM" id="SSF50156">
    <property type="entry name" value="PDZ domain-like"/>
    <property type="match status" value="1"/>
</dbReference>
<dbReference type="Gene3D" id="2.30.42.10">
    <property type="match status" value="1"/>
</dbReference>
<dbReference type="InterPro" id="IPR001478">
    <property type="entry name" value="PDZ"/>
</dbReference>
<evidence type="ECO:0000313" key="9">
    <source>
        <dbReference type="Proteomes" id="UP000574133"/>
    </source>
</evidence>
<evidence type="ECO:0000256" key="6">
    <source>
        <dbReference type="SAM" id="SignalP"/>
    </source>
</evidence>
<evidence type="ECO:0000256" key="2">
    <source>
        <dbReference type="ARBA" id="ARBA00022670"/>
    </source>
</evidence>
<keyword evidence="2 5" id="KW-0645">Protease</keyword>
<dbReference type="SMART" id="SM00228">
    <property type="entry name" value="PDZ"/>
    <property type="match status" value="1"/>
</dbReference>
<dbReference type="PROSITE" id="PS50106">
    <property type="entry name" value="PDZ"/>
    <property type="match status" value="1"/>
</dbReference>
<protein>
    <submittedName>
        <fullName evidence="8">PDZ domain-containing protein</fullName>
    </submittedName>
</protein>
<dbReference type="SMART" id="SM00245">
    <property type="entry name" value="TSPc"/>
    <property type="match status" value="1"/>
</dbReference>
<dbReference type="PANTHER" id="PTHR32060:SF30">
    <property type="entry name" value="CARBOXY-TERMINAL PROCESSING PROTEASE CTPA"/>
    <property type="match status" value="1"/>
</dbReference>
<comment type="caution">
    <text evidence="8">The sequence shown here is derived from an EMBL/GenBank/DDBJ whole genome shotgun (WGS) entry which is preliminary data.</text>
</comment>
<organism evidence="8 9">
    <name type="scientific">Cohnella lubricantis</name>
    <dbReference type="NCBI Taxonomy" id="2163172"/>
    <lineage>
        <taxon>Bacteria</taxon>
        <taxon>Bacillati</taxon>
        <taxon>Bacillota</taxon>
        <taxon>Bacilli</taxon>
        <taxon>Bacillales</taxon>
        <taxon>Paenibacillaceae</taxon>
        <taxon>Cohnella</taxon>
    </lineage>
</organism>
<evidence type="ECO:0000259" key="7">
    <source>
        <dbReference type="PROSITE" id="PS50106"/>
    </source>
</evidence>
<dbReference type="AlphaFoldDB" id="A0A841TF39"/>
<dbReference type="Gene3D" id="3.90.226.10">
    <property type="entry name" value="2-enoyl-CoA Hydratase, Chain A, domain 1"/>
    <property type="match status" value="1"/>
</dbReference>
<dbReference type="PANTHER" id="PTHR32060">
    <property type="entry name" value="TAIL-SPECIFIC PROTEASE"/>
    <property type="match status" value="1"/>
</dbReference>
<dbReference type="GO" id="GO:0008236">
    <property type="term" value="F:serine-type peptidase activity"/>
    <property type="evidence" value="ECO:0007669"/>
    <property type="project" value="UniProtKB-KW"/>
</dbReference>
<dbReference type="Pfam" id="PF03572">
    <property type="entry name" value="Peptidase_S41"/>
    <property type="match status" value="1"/>
</dbReference>
<dbReference type="InterPro" id="IPR004447">
    <property type="entry name" value="Peptidase_S41A"/>
</dbReference>
<gene>
    <name evidence="8" type="ORF">H4Q31_20370</name>
</gene>
<dbReference type="GO" id="GO:0030288">
    <property type="term" value="C:outer membrane-bounded periplasmic space"/>
    <property type="evidence" value="ECO:0007669"/>
    <property type="project" value="TreeGrafter"/>
</dbReference>
<evidence type="ECO:0000256" key="3">
    <source>
        <dbReference type="ARBA" id="ARBA00022801"/>
    </source>
</evidence>
<dbReference type="EMBL" id="JACJVN010000097">
    <property type="protein sequence ID" value="MBB6679642.1"/>
    <property type="molecule type" value="Genomic_DNA"/>
</dbReference>
<sequence length="473" mass="50772">MNRIRLIRRIVSLIAVLSLLSGAVPAALAATEAQTEDVKKLLEEYHLSAPTGEDLNEAAIEGMVDSLQDPYTEYFTDEEWQQFSDYLAQTYVGVGVVSTVDGGKQYVQDVIPGSPAAKAGLAPGDEFVSVNGMNVEGLSLIEMNDLITGDEGTTVRLKVIRDGEAITFTLTRSIVQLPIASSQMLSGGIGYLSLSMFAANAADSFKQELDKLEKAGMKSLIIDLRDNGGGYVDQAQQIAGNFIQAGVLAHLTDREGVDHPISVEGERKKYPIYILVNEDTASASELLAGALQDYGAAKLIGTRTYGKGVVQQIMDVPSGGVLKVTIEEYTTPKGRKVDHTGISPDLEVQDYVQQLFAAIRAAGGRPAVLVAGKGSLVIDGLRMQANDIVTRKNGVPYLDLRLAAAFLGGTVQYDAKSHSISIIFGGKTSRLAVSDSHLIVKDGVSRMDVRLLAKWMPQLRWSDANGLLKLAQL</sequence>
<dbReference type="RefSeq" id="WP_185180899.1">
    <property type="nucleotide sequence ID" value="NZ_CBCSEP010000011.1"/>
</dbReference>
<dbReference type="CDD" id="cd07560">
    <property type="entry name" value="Peptidase_S41_CPP"/>
    <property type="match status" value="1"/>
</dbReference>
<evidence type="ECO:0000313" key="8">
    <source>
        <dbReference type="EMBL" id="MBB6679642.1"/>
    </source>
</evidence>
<dbReference type="InterPro" id="IPR005151">
    <property type="entry name" value="Tail-specific_protease"/>
</dbReference>
<dbReference type="InterPro" id="IPR041489">
    <property type="entry name" value="PDZ_6"/>
</dbReference>
<dbReference type="Pfam" id="PF17820">
    <property type="entry name" value="PDZ_6"/>
    <property type="match status" value="1"/>
</dbReference>
<keyword evidence="3 5" id="KW-0378">Hydrolase</keyword>